<keyword evidence="7" id="KW-1185">Reference proteome</keyword>
<dbReference type="CDD" id="cd00614">
    <property type="entry name" value="CGS_like"/>
    <property type="match status" value="1"/>
</dbReference>
<dbReference type="GO" id="GO:0005737">
    <property type="term" value="C:cytoplasm"/>
    <property type="evidence" value="ECO:0007669"/>
    <property type="project" value="TreeGrafter"/>
</dbReference>
<sequence>MRKKTQLIHGGITGDEKTGAVSVPIYQVSTYKQDGVGQHKGYEYSRTGNPTRFALEQLIKDLEGGHAGFAFGSGMAAITAVLMTFNQGDHIIFTDDVYGGTYRLVSKVVHRFGLEASFVDTSEVENIEAALTEKTKAIYVETPTNPLLKITDMKKVSDLAKDKGVTFIVDNTFSTPYWQNPIDFGADIVLHSATKYLGGHSDVVAGLVVVNSEALAEEVHFVLNSSGGILGPHDSWLLMRGIKTLGVRMEEIENNTREFVEFLQSLPEITNIYYPGLQDHKGREVHERQASGSGGMISFDVGSGERADQVLRNVKYFTLAESLGAVESLISVPAMMTHASIPADRRAELGITDGLVRVSIGLEDIEDLKEDFLQALRK</sequence>
<evidence type="ECO:0000256" key="2">
    <source>
        <dbReference type="ARBA" id="ARBA00009077"/>
    </source>
</evidence>
<dbReference type="InterPro" id="IPR054542">
    <property type="entry name" value="Cys_met_metab_PP"/>
</dbReference>
<comment type="similarity">
    <text evidence="2 5">Belongs to the trans-sulfuration enzymes family.</text>
</comment>
<dbReference type="PROSITE" id="PS00868">
    <property type="entry name" value="CYS_MET_METAB_PP"/>
    <property type="match status" value="1"/>
</dbReference>
<dbReference type="InterPro" id="IPR000277">
    <property type="entry name" value="Cys/Met-Metab_PyrdxlP-dep_enz"/>
</dbReference>
<dbReference type="FunFam" id="3.90.1150.10:FF:000033">
    <property type="entry name" value="Cystathionine gamma-synthase"/>
    <property type="match status" value="1"/>
</dbReference>
<proteinExistence type="inferred from homology"/>
<dbReference type="AlphaFoldDB" id="A0A917B5H0"/>
<dbReference type="RefSeq" id="WP_188377637.1">
    <property type="nucleotide sequence ID" value="NZ_BMEL01000003.1"/>
</dbReference>
<name>A0A917B5H0_HALAA</name>
<dbReference type="GO" id="GO:0009086">
    <property type="term" value="P:methionine biosynthetic process"/>
    <property type="evidence" value="ECO:0007669"/>
    <property type="project" value="UniProtKB-ARBA"/>
</dbReference>
<dbReference type="InterPro" id="IPR015421">
    <property type="entry name" value="PyrdxlP-dep_Trfase_major"/>
</dbReference>
<dbReference type="GO" id="GO:0030170">
    <property type="term" value="F:pyridoxal phosphate binding"/>
    <property type="evidence" value="ECO:0007669"/>
    <property type="project" value="InterPro"/>
</dbReference>
<dbReference type="PANTHER" id="PTHR11808">
    <property type="entry name" value="TRANS-SULFURATION ENZYME FAMILY MEMBER"/>
    <property type="match status" value="1"/>
</dbReference>
<feature type="modified residue" description="N6-(pyridoxal phosphate)lysine" evidence="4">
    <location>
        <position position="195"/>
    </location>
</feature>
<evidence type="ECO:0000256" key="4">
    <source>
        <dbReference type="PIRSR" id="PIRSR001434-2"/>
    </source>
</evidence>
<dbReference type="GO" id="GO:0003962">
    <property type="term" value="F:cystathionine gamma-synthase activity"/>
    <property type="evidence" value="ECO:0007669"/>
    <property type="project" value="TreeGrafter"/>
</dbReference>
<keyword evidence="3 4" id="KW-0663">Pyridoxal phosphate</keyword>
<reference evidence="6" key="1">
    <citation type="journal article" date="2014" name="Int. J. Syst. Evol. Microbiol.">
        <title>Complete genome sequence of Corynebacterium casei LMG S-19264T (=DSM 44701T), isolated from a smear-ripened cheese.</title>
        <authorList>
            <consortium name="US DOE Joint Genome Institute (JGI-PGF)"/>
            <person name="Walter F."/>
            <person name="Albersmeier A."/>
            <person name="Kalinowski J."/>
            <person name="Ruckert C."/>
        </authorList>
    </citation>
    <scope>NUCLEOTIDE SEQUENCE</scope>
    <source>
        <strain evidence="6">CGMCC 1.12153</strain>
    </source>
</reference>
<dbReference type="Proteomes" id="UP000660110">
    <property type="component" value="Unassembled WGS sequence"/>
</dbReference>
<dbReference type="PIRSF" id="PIRSF001434">
    <property type="entry name" value="CGS"/>
    <property type="match status" value="1"/>
</dbReference>
<comment type="caution">
    <text evidence="6">The sequence shown here is derived from an EMBL/GenBank/DDBJ whole genome shotgun (WGS) entry which is preliminary data.</text>
</comment>
<evidence type="ECO:0000256" key="3">
    <source>
        <dbReference type="ARBA" id="ARBA00022898"/>
    </source>
</evidence>
<accession>A0A917B5H0</accession>
<dbReference type="Gene3D" id="3.90.1150.10">
    <property type="entry name" value="Aspartate Aminotransferase, domain 1"/>
    <property type="match status" value="1"/>
</dbReference>
<dbReference type="GO" id="GO:0019343">
    <property type="term" value="P:cysteine biosynthetic process via cystathionine"/>
    <property type="evidence" value="ECO:0007669"/>
    <property type="project" value="TreeGrafter"/>
</dbReference>
<reference evidence="6" key="2">
    <citation type="submission" date="2020-09" db="EMBL/GenBank/DDBJ databases">
        <authorList>
            <person name="Sun Q."/>
            <person name="Zhou Y."/>
        </authorList>
    </citation>
    <scope>NUCLEOTIDE SEQUENCE</scope>
    <source>
        <strain evidence="6">CGMCC 1.12153</strain>
    </source>
</reference>
<dbReference type="Gene3D" id="3.40.640.10">
    <property type="entry name" value="Type I PLP-dependent aspartate aminotransferase-like (Major domain)"/>
    <property type="match status" value="1"/>
</dbReference>
<dbReference type="GO" id="GO:0004123">
    <property type="term" value="F:cystathionine gamma-lyase activity"/>
    <property type="evidence" value="ECO:0007669"/>
    <property type="project" value="TreeGrafter"/>
</dbReference>
<evidence type="ECO:0000256" key="5">
    <source>
        <dbReference type="RuleBase" id="RU362118"/>
    </source>
</evidence>
<evidence type="ECO:0000313" key="7">
    <source>
        <dbReference type="Proteomes" id="UP000660110"/>
    </source>
</evidence>
<dbReference type="FunFam" id="3.40.640.10:FF:000009">
    <property type="entry name" value="Cystathionine gamma-synthase homolog"/>
    <property type="match status" value="1"/>
</dbReference>
<evidence type="ECO:0000313" key="6">
    <source>
        <dbReference type="EMBL" id="GGF23334.1"/>
    </source>
</evidence>
<dbReference type="GO" id="GO:0019346">
    <property type="term" value="P:transsulfuration"/>
    <property type="evidence" value="ECO:0007669"/>
    <property type="project" value="InterPro"/>
</dbReference>
<dbReference type="InterPro" id="IPR015422">
    <property type="entry name" value="PyrdxlP-dep_Trfase_small"/>
</dbReference>
<gene>
    <name evidence="6" type="primary">mccB</name>
    <name evidence="6" type="ORF">GCM10010954_22660</name>
</gene>
<dbReference type="PANTHER" id="PTHR11808:SF15">
    <property type="entry name" value="CYSTATHIONINE GAMMA-LYASE"/>
    <property type="match status" value="1"/>
</dbReference>
<dbReference type="Pfam" id="PF01053">
    <property type="entry name" value="Cys_Met_Meta_PP"/>
    <property type="match status" value="1"/>
</dbReference>
<dbReference type="EMBL" id="BMEL01000003">
    <property type="protein sequence ID" value="GGF23334.1"/>
    <property type="molecule type" value="Genomic_DNA"/>
</dbReference>
<evidence type="ECO:0000256" key="1">
    <source>
        <dbReference type="ARBA" id="ARBA00001933"/>
    </source>
</evidence>
<dbReference type="NCBIfam" id="NF005810">
    <property type="entry name" value="PRK07671.1"/>
    <property type="match status" value="1"/>
</dbReference>
<protein>
    <submittedName>
        <fullName evidence="6">Cystathionine gamma-lyase</fullName>
    </submittedName>
</protein>
<dbReference type="SUPFAM" id="SSF53383">
    <property type="entry name" value="PLP-dependent transferases"/>
    <property type="match status" value="1"/>
</dbReference>
<comment type="cofactor">
    <cofactor evidence="1 5">
        <name>pyridoxal 5'-phosphate</name>
        <dbReference type="ChEBI" id="CHEBI:597326"/>
    </cofactor>
</comment>
<dbReference type="InterPro" id="IPR015424">
    <property type="entry name" value="PyrdxlP-dep_Trfase"/>
</dbReference>
<organism evidence="6 7">
    <name type="scientific">Halobacillus andaensis</name>
    <dbReference type="NCBI Taxonomy" id="1176239"/>
    <lineage>
        <taxon>Bacteria</taxon>
        <taxon>Bacillati</taxon>
        <taxon>Bacillota</taxon>
        <taxon>Bacilli</taxon>
        <taxon>Bacillales</taxon>
        <taxon>Bacillaceae</taxon>
        <taxon>Halobacillus</taxon>
    </lineage>
</organism>